<evidence type="ECO:0000313" key="2">
    <source>
        <dbReference type="Proteomes" id="UP000281406"/>
    </source>
</evidence>
<gene>
    <name evidence="1" type="ORF">DPX16_14538</name>
</gene>
<dbReference type="AlphaFoldDB" id="A0A3N0YXH5"/>
<reference evidence="1 2" key="1">
    <citation type="submission" date="2018-10" db="EMBL/GenBank/DDBJ databases">
        <title>Genome assembly for a Yunnan-Guizhou Plateau 3E fish, Anabarilius grahami (Regan), and its evolutionary and genetic applications.</title>
        <authorList>
            <person name="Jiang W."/>
        </authorList>
    </citation>
    <scope>NUCLEOTIDE SEQUENCE [LARGE SCALE GENOMIC DNA]</scope>
    <source>
        <strain evidence="1">AG-KIZ</strain>
        <tissue evidence="1">Muscle</tissue>
    </source>
</reference>
<keyword evidence="2" id="KW-1185">Reference proteome</keyword>
<proteinExistence type="predicted"/>
<dbReference type="Proteomes" id="UP000281406">
    <property type="component" value="Unassembled WGS sequence"/>
</dbReference>
<accession>A0A3N0YXH5</accession>
<protein>
    <submittedName>
        <fullName evidence="1">Uncharacterized protein</fullName>
    </submittedName>
</protein>
<name>A0A3N0YXH5_ANAGA</name>
<dbReference type="EMBL" id="RJVU01019258">
    <property type="protein sequence ID" value="ROL51007.1"/>
    <property type="molecule type" value="Genomic_DNA"/>
</dbReference>
<sequence>MEKLQSYQFDKGQIVMAQHLRTSILETDPSMAGPQCNKSPAATTVLTRAMCHSTQFIIAFCVWACEADDPAGFPCKSHTIANNA</sequence>
<organism evidence="1 2">
    <name type="scientific">Anabarilius grahami</name>
    <name type="common">Kanglang fish</name>
    <name type="synonym">Barilius grahami</name>
    <dbReference type="NCBI Taxonomy" id="495550"/>
    <lineage>
        <taxon>Eukaryota</taxon>
        <taxon>Metazoa</taxon>
        <taxon>Chordata</taxon>
        <taxon>Craniata</taxon>
        <taxon>Vertebrata</taxon>
        <taxon>Euteleostomi</taxon>
        <taxon>Actinopterygii</taxon>
        <taxon>Neopterygii</taxon>
        <taxon>Teleostei</taxon>
        <taxon>Ostariophysi</taxon>
        <taxon>Cypriniformes</taxon>
        <taxon>Xenocyprididae</taxon>
        <taxon>Xenocypridinae</taxon>
        <taxon>Xenocypridinae incertae sedis</taxon>
        <taxon>Anabarilius</taxon>
    </lineage>
</organism>
<comment type="caution">
    <text evidence="1">The sequence shown here is derived from an EMBL/GenBank/DDBJ whole genome shotgun (WGS) entry which is preliminary data.</text>
</comment>
<evidence type="ECO:0000313" key="1">
    <source>
        <dbReference type="EMBL" id="ROL51007.1"/>
    </source>
</evidence>